<feature type="domain" description="F-box" evidence="1">
    <location>
        <begin position="7"/>
        <end position="44"/>
    </location>
</feature>
<dbReference type="KEGG" id="ngr:NAEGRDRAFT_48307"/>
<protein>
    <recommendedName>
        <fullName evidence="1">F-box domain-containing protein</fullName>
    </recommendedName>
</protein>
<evidence type="ECO:0000313" key="3">
    <source>
        <dbReference type="Proteomes" id="UP000006671"/>
    </source>
</evidence>
<dbReference type="OrthoDB" id="539213at2759"/>
<dbReference type="RefSeq" id="XP_002678303.1">
    <property type="nucleotide sequence ID" value="XM_002678257.1"/>
</dbReference>
<evidence type="ECO:0000313" key="2">
    <source>
        <dbReference type="EMBL" id="EFC45559.1"/>
    </source>
</evidence>
<sequence>MAQHLSPEVLFHIFTNFSSPDQYLNGLMLVCRDWYEVTNYEMFWLATLKNLMKQQIHDCKNNENFETLIDTSRTNMVVKQSDIVKERKNYLSSIEKREKILVIDLKPFTKRRETNDDIYGNSYKTKSVQFIRERRRRLVVLELAQIASKFENDIIDPHMFQNDWEKIINQIENSKYYDKKFIANLGVFNSSTTIFHIFLKQFQVHFHRGGDFDFLDRVVSFFLYDCELSVSSYMEHIVKTSGFNSFLKVRENKPTIFERFKNEFYFTGKSGVPAHFLSCVISSADLKDEMHFEFIRKCIELFKTKKLLKFKENMVEPYITEYMQAIIPNWMTMELYLNDMNMLECKGVNSYLFIHELCQKAWYLSQENSNSIVAENLKRANKELGLKLDIPIPRSVTNRSNIEILKVLVENGADINSPPPTLSDSTQSYHIGVPLARIIYNCYTSSRTEEILYMIEEGATLPPMDTPMPTPFYESYTYADIFDYYFDTEENNFLPTLKLLVEKFGARFTGAVPVIENVRYASNAITFSGLCELLRYLKQVTTMNKEIICTPLTYIYCDWGRSIVKDDLDKKELFREFLENEMDIHLVEEIIEEHVEVEVTQDE</sequence>
<dbReference type="EMBL" id="GG738862">
    <property type="protein sequence ID" value="EFC45559.1"/>
    <property type="molecule type" value="Genomic_DNA"/>
</dbReference>
<dbReference type="Proteomes" id="UP000006671">
    <property type="component" value="Unassembled WGS sequence"/>
</dbReference>
<dbReference type="SUPFAM" id="SSF81383">
    <property type="entry name" value="F-box domain"/>
    <property type="match status" value="1"/>
</dbReference>
<dbReference type="InParanoid" id="D2VBY5"/>
<dbReference type="InterPro" id="IPR001810">
    <property type="entry name" value="F-box_dom"/>
</dbReference>
<reference evidence="2 3" key="1">
    <citation type="journal article" date="2010" name="Cell">
        <title>The genome of Naegleria gruberi illuminates early eukaryotic versatility.</title>
        <authorList>
            <person name="Fritz-Laylin L.K."/>
            <person name="Prochnik S.E."/>
            <person name="Ginger M.L."/>
            <person name="Dacks J.B."/>
            <person name="Carpenter M.L."/>
            <person name="Field M.C."/>
            <person name="Kuo A."/>
            <person name="Paredez A."/>
            <person name="Chapman J."/>
            <person name="Pham J."/>
            <person name="Shu S."/>
            <person name="Neupane R."/>
            <person name="Cipriano M."/>
            <person name="Mancuso J."/>
            <person name="Tu H."/>
            <person name="Salamov A."/>
            <person name="Lindquist E."/>
            <person name="Shapiro H."/>
            <person name="Lucas S."/>
            <person name="Grigoriev I.V."/>
            <person name="Cande W.Z."/>
            <person name="Fulton C."/>
            <person name="Rokhsar D.S."/>
            <person name="Dawson S.C."/>
        </authorList>
    </citation>
    <scope>NUCLEOTIDE SEQUENCE [LARGE SCALE GENOMIC DNA]</scope>
    <source>
        <strain evidence="2 3">NEG-M</strain>
    </source>
</reference>
<accession>D2VBY5</accession>
<dbReference type="VEuPathDB" id="AmoebaDB:NAEGRDRAFT_48307"/>
<dbReference type="InterPro" id="IPR036047">
    <property type="entry name" value="F-box-like_dom_sf"/>
</dbReference>
<dbReference type="OMA" id="RENKPTI"/>
<evidence type="ECO:0000259" key="1">
    <source>
        <dbReference type="Pfam" id="PF12937"/>
    </source>
</evidence>
<name>D2VBY5_NAEGR</name>
<dbReference type="GeneID" id="8849193"/>
<dbReference type="Pfam" id="PF12937">
    <property type="entry name" value="F-box-like"/>
    <property type="match status" value="1"/>
</dbReference>
<dbReference type="AlphaFoldDB" id="D2VBY5"/>
<proteinExistence type="predicted"/>
<organism evidence="3">
    <name type="scientific">Naegleria gruberi</name>
    <name type="common">Amoeba</name>
    <dbReference type="NCBI Taxonomy" id="5762"/>
    <lineage>
        <taxon>Eukaryota</taxon>
        <taxon>Discoba</taxon>
        <taxon>Heterolobosea</taxon>
        <taxon>Tetramitia</taxon>
        <taxon>Eutetramitia</taxon>
        <taxon>Vahlkampfiidae</taxon>
        <taxon>Naegleria</taxon>
    </lineage>
</organism>
<keyword evidence="3" id="KW-1185">Reference proteome</keyword>
<gene>
    <name evidence="2" type="ORF">NAEGRDRAFT_48307</name>
</gene>